<dbReference type="Proteomes" id="UP001623348">
    <property type="component" value="Unassembled WGS sequence"/>
</dbReference>
<dbReference type="PROSITE" id="PS51034">
    <property type="entry name" value="ZP_2"/>
    <property type="match status" value="3"/>
</dbReference>
<dbReference type="SUPFAM" id="SSF56487">
    <property type="entry name" value="SRCR-like"/>
    <property type="match status" value="9"/>
</dbReference>
<comment type="caution">
    <text evidence="18">Lacks conserved residue(s) required for the propagation of feature annotation.</text>
</comment>
<evidence type="ECO:0000256" key="6">
    <source>
        <dbReference type="ARBA" id="ARBA00022475"/>
    </source>
</evidence>
<evidence type="ECO:0000256" key="20">
    <source>
        <dbReference type="SAM" id="MobiDB-lite"/>
    </source>
</evidence>
<evidence type="ECO:0000259" key="23">
    <source>
        <dbReference type="PROSITE" id="PS50287"/>
    </source>
</evidence>
<dbReference type="Gene3D" id="3.10.250.10">
    <property type="entry name" value="SRCR-like domain"/>
    <property type="match status" value="9"/>
</dbReference>
<feature type="domain" description="SRCR" evidence="23">
    <location>
        <begin position="910"/>
        <end position="1010"/>
    </location>
</feature>
<dbReference type="InterPro" id="IPR042235">
    <property type="entry name" value="ZP-C_dom"/>
</dbReference>
<feature type="domain" description="SRCR" evidence="23">
    <location>
        <begin position="1510"/>
        <end position="1610"/>
    </location>
</feature>
<dbReference type="PROSITE" id="PS00682">
    <property type="entry name" value="ZP_1"/>
    <property type="match status" value="1"/>
</dbReference>
<evidence type="ECO:0000256" key="7">
    <source>
        <dbReference type="ARBA" id="ARBA00022525"/>
    </source>
</evidence>
<keyword evidence="10" id="KW-0221">Differentiation</keyword>
<dbReference type="Pfam" id="PF23344">
    <property type="entry name" value="ZP-N"/>
    <property type="match status" value="3"/>
</dbReference>
<feature type="disulfide bond" evidence="19">
    <location>
        <begin position="1668"/>
        <end position="1729"/>
    </location>
</feature>
<feature type="disulfide bond" evidence="19">
    <location>
        <begin position="1459"/>
        <end position="1469"/>
    </location>
</feature>
<feature type="disulfide bond" evidence="19">
    <location>
        <begin position="1699"/>
        <end position="1709"/>
    </location>
</feature>
<feature type="signal peptide" evidence="21">
    <location>
        <begin position="1"/>
        <end position="16"/>
    </location>
</feature>
<dbReference type="SMART" id="SM00042">
    <property type="entry name" value="CUB"/>
    <property type="match status" value="5"/>
</dbReference>
<dbReference type="EMBL" id="BAAFJT010000007">
    <property type="protein sequence ID" value="GAB0191955.1"/>
    <property type="molecule type" value="Genomic_DNA"/>
</dbReference>
<feature type="disulfide bond" evidence="19">
    <location>
        <begin position="1579"/>
        <end position="1589"/>
    </location>
</feature>
<evidence type="ECO:0000256" key="19">
    <source>
        <dbReference type="PROSITE-ProRule" id="PRU00196"/>
    </source>
</evidence>
<evidence type="ECO:0000256" key="14">
    <source>
        <dbReference type="ARBA" id="ARBA00023180"/>
    </source>
</evidence>
<feature type="disulfide bond" evidence="19">
    <location>
        <begin position="815"/>
        <end position="879"/>
    </location>
</feature>
<feature type="disulfide bond" evidence="19">
    <location>
        <begin position="1339"/>
        <end position="1349"/>
    </location>
</feature>
<evidence type="ECO:0000256" key="10">
    <source>
        <dbReference type="ARBA" id="ARBA00022782"/>
    </source>
</evidence>
<evidence type="ECO:0000256" key="4">
    <source>
        <dbReference type="ARBA" id="ARBA00022448"/>
    </source>
</evidence>
<keyword evidence="7" id="KW-0964">Secreted</keyword>
<feature type="compositionally biased region" description="Basic and acidic residues" evidence="20">
    <location>
        <begin position="2251"/>
        <end position="2289"/>
    </location>
</feature>
<dbReference type="InterPro" id="IPR000859">
    <property type="entry name" value="CUB_dom"/>
</dbReference>
<feature type="disulfide bond" evidence="19">
    <location>
        <begin position="1175"/>
        <end position="1239"/>
    </location>
</feature>
<feature type="disulfide bond" evidence="19">
    <location>
        <begin position="1775"/>
        <end position="1839"/>
    </location>
</feature>
<evidence type="ECO:0000256" key="3">
    <source>
        <dbReference type="ARBA" id="ARBA00009931"/>
    </source>
</evidence>
<keyword evidence="12" id="KW-0472">Membrane</keyword>
<evidence type="ECO:0000259" key="22">
    <source>
        <dbReference type="PROSITE" id="PS01180"/>
    </source>
</evidence>
<feature type="domain" description="CUB" evidence="22">
    <location>
        <begin position="395"/>
        <end position="506"/>
    </location>
</feature>
<comment type="subcellular location">
    <subcellularLocation>
        <location evidence="1">Cell membrane</location>
    </subcellularLocation>
    <subcellularLocation>
        <location evidence="2">Secreted</location>
    </subcellularLocation>
</comment>
<feature type="domain" description="SRCR" evidence="23">
    <location>
        <begin position="790"/>
        <end position="890"/>
    </location>
</feature>
<feature type="region of interest" description="Disordered" evidence="20">
    <location>
        <begin position="2303"/>
        <end position="2326"/>
    </location>
</feature>
<feature type="domain" description="SRCR" evidence="23">
    <location>
        <begin position="1750"/>
        <end position="1850"/>
    </location>
</feature>
<feature type="disulfide bond" evidence="19">
    <location>
        <begin position="1535"/>
        <end position="1599"/>
    </location>
</feature>
<feature type="disulfide bond" evidence="19">
    <location>
        <begin position="1788"/>
        <end position="1849"/>
    </location>
</feature>
<dbReference type="FunFam" id="2.60.40.4100:FF:000005">
    <property type="entry name" value="Deleted in malignant brain tumors 1"/>
    <property type="match status" value="3"/>
</dbReference>
<feature type="disulfide bond" evidence="19">
    <location>
        <begin position="1308"/>
        <end position="1369"/>
    </location>
</feature>
<feature type="disulfide bond" evidence="19">
    <location>
        <begin position="1548"/>
        <end position="1609"/>
    </location>
</feature>
<accession>A0ABC9X438</accession>
<feature type="domain" description="CUB" evidence="22">
    <location>
        <begin position="26"/>
        <end position="137"/>
    </location>
</feature>
<evidence type="ECO:0000256" key="12">
    <source>
        <dbReference type="ARBA" id="ARBA00023136"/>
    </source>
</evidence>
<keyword evidence="14" id="KW-0325">Glycoprotein</keyword>
<dbReference type="Pfam" id="PF00431">
    <property type="entry name" value="CUB"/>
    <property type="match status" value="5"/>
</dbReference>
<evidence type="ECO:0000256" key="15">
    <source>
        <dbReference type="ARBA" id="ARBA00030560"/>
    </source>
</evidence>
<dbReference type="InterPro" id="IPR055356">
    <property type="entry name" value="ZP-N"/>
</dbReference>
<feature type="disulfide bond" evidence="19">
    <location>
        <begin position="1068"/>
        <end position="1129"/>
    </location>
</feature>
<evidence type="ECO:0000256" key="21">
    <source>
        <dbReference type="SAM" id="SignalP"/>
    </source>
</evidence>
<feature type="domain" description="CUB" evidence="22">
    <location>
        <begin position="2251"/>
        <end position="2387"/>
    </location>
</feature>
<feature type="disulfide bond" evidence="19">
    <location>
        <begin position="1099"/>
        <end position="1109"/>
    </location>
</feature>
<feature type="disulfide bond" evidence="19">
    <location>
        <begin position="979"/>
        <end position="989"/>
    </location>
</feature>
<feature type="disulfide bond" evidence="19">
    <location>
        <begin position="935"/>
        <end position="999"/>
    </location>
</feature>
<keyword evidence="11" id="KW-0653">Protein transport</keyword>
<dbReference type="Pfam" id="PF00530">
    <property type="entry name" value="SRCR"/>
    <property type="match status" value="9"/>
</dbReference>
<evidence type="ECO:0000259" key="24">
    <source>
        <dbReference type="PROSITE" id="PS51034"/>
    </source>
</evidence>
<feature type="compositionally biased region" description="Basic residues" evidence="20">
    <location>
        <begin position="2311"/>
        <end position="2321"/>
    </location>
</feature>
<evidence type="ECO:0000256" key="5">
    <source>
        <dbReference type="ARBA" id="ARBA00022473"/>
    </source>
</evidence>
<feature type="domain" description="SRCR" evidence="23">
    <location>
        <begin position="1150"/>
        <end position="1250"/>
    </location>
</feature>
<feature type="domain" description="ZP" evidence="24">
    <location>
        <begin position="1867"/>
        <end position="2111"/>
    </location>
</feature>
<dbReference type="PRINTS" id="PR00258">
    <property type="entry name" value="SPERACTRCPTR"/>
</dbReference>
<dbReference type="PROSITE" id="PS01180">
    <property type="entry name" value="CUB"/>
    <property type="match status" value="5"/>
</dbReference>
<keyword evidence="9" id="KW-0677">Repeat</keyword>
<dbReference type="Gene3D" id="2.60.40.4100">
    <property type="entry name" value="Zona pellucida, ZP-C domain"/>
    <property type="match status" value="3"/>
</dbReference>
<dbReference type="SMART" id="SM00202">
    <property type="entry name" value="SR"/>
    <property type="match status" value="9"/>
</dbReference>
<evidence type="ECO:0000313" key="26">
    <source>
        <dbReference type="Proteomes" id="UP001623348"/>
    </source>
</evidence>
<comment type="similarity">
    <text evidence="3">Belongs to the DMBT1 family.</text>
</comment>
<gene>
    <name evidence="25" type="ORF">GRJ2_001660800</name>
</gene>
<dbReference type="InterPro" id="IPR055355">
    <property type="entry name" value="ZP-C"/>
</dbReference>
<feature type="disulfide bond" evidence="19">
    <location>
        <begin position="1428"/>
        <end position="1489"/>
    </location>
</feature>
<evidence type="ECO:0000256" key="16">
    <source>
        <dbReference type="ARBA" id="ARBA00047197"/>
    </source>
</evidence>
<organism evidence="25 26">
    <name type="scientific">Grus japonensis</name>
    <name type="common">Japanese crane</name>
    <name type="synonym">Red-crowned crane</name>
    <dbReference type="NCBI Taxonomy" id="30415"/>
    <lineage>
        <taxon>Eukaryota</taxon>
        <taxon>Metazoa</taxon>
        <taxon>Chordata</taxon>
        <taxon>Craniata</taxon>
        <taxon>Vertebrata</taxon>
        <taxon>Euteleostomi</taxon>
        <taxon>Archelosauria</taxon>
        <taxon>Archosauria</taxon>
        <taxon>Dinosauria</taxon>
        <taxon>Saurischia</taxon>
        <taxon>Theropoda</taxon>
        <taxon>Coelurosauria</taxon>
        <taxon>Aves</taxon>
        <taxon>Neognathae</taxon>
        <taxon>Neoaves</taxon>
        <taxon>Gruiformes</taxon>
        <taxon>Gruidae</taxon>
        <taxon>Grus</taxon>
    </lineage>
</organism>
<proteinExistence type="inferred from homology"/>
<feature type="disulfide bond" evidence="19">
    <location>
        <begin position="1055"/>
        <end position="1119"/>
    </location>
</feature>
<dbReference type="Gene3D" id="2.60.120.290">
    <property type="entry name" value="Spermadhesin, CUB domain"/>
    <property type="match status" value="5"/>
</dbReference>
<dbReference type="GO" id="GO:0005576">
    <property type="term" value="C:extracellular region"/>
    <property type="evidence" value="ECO:0007669"/>
    <property type="project" value="UniProtKB-SubCell"/>
</dbReference>
<feature type="disulfide bond" evidence="19">
    <location>
        <begin position="948"/>
        <end position="1009"/>
    </location>
</feature>
<dbReference type="GO" id="GO:0030154">
    <property type="term" value="P:cell differentiation"/>
    <property type="evidence" value="ECO:0007669"/>
    <property type="project" value="UniProtKB-KW"/>
</dbReference>
<feature type="disulfide bond" evidence="19">
    <location>
        <begin position="1188"/>
        <end position="1249"/>
    </location>
</feature>
<dbReference type="InterPro" id="IPR035914">
    <property type="entry name" value="Sperma_CUB_dom_sf"/>
</dbReference>
<feature type="disulfide bond" evidence="19">
    <location>
        <begin position="1415"/>
        <end position="1479"/>
    </location>
</feature>
<feature type="domain" description="CUB" evidence="22">
    <location>
        <begin position="272"/>
        <end position="383"/>
    </location>
</feature>
<feature type="disulfide bond" evidence="19">
    <location>
        <begin position="1295"/>
        <end position="1359"/>
    </location>
</feature>
<sequence>MAATTILSWMVMITLGIQVDAGTGSCGGLLQGLSGTVQSPGYPSSYPNSARCVWRIQLWELDRRVELQFLDVELEGNSCQYDAIEVYDGGSPESLLLGTVCRNDHRIFKSSGHQMTILFRSDGSITQRGFRAYYSSFLSSGSTTGTGSCGGLLQGLSGTVQSPGYPSSYPNSARCVWRIQLWELDRRVELQFLDVELEGNSCQYDAIEVYDGGSPESLLLGTVCRNDHRIFKSSGHQMTILFRSDGSITQRGFRAYYSSFLSSGSTTGTGSCGGLLQGLSGTVQSPGYPSSYPNSARCVWRIQLWELDRRVELQFLDVELEGNSCQYDAIEVYDGGSPESLLLGTVCRNDHRIFKSSGHQMTILFRSDGSITQRGFRAYYSSFLSSGSTTGTGSCGGLLQGLSGTVQSPGYPSSYPNSARCVWRIQLWELDRRVELQFLDVELEGNSCQYDAIEVYDGGSPESLLLGTVCRNDHRIFKSSGHQMTILFRSDGSITQRGFRAYYSSFLSSGSTTVSGSSTLTPPVSSTTALLCLPDYMHAVVSRYYLQSQGYSAWNLSLNDPYCKPNITSEYVIFDIPYTRCGTVREGNNNTITYSNIIRGSSSGTVITRNKNLHLHINCKMLQNTWAQIMYVAEDNFEVNETQYGRYDVNLTFYHSASFSRPVYDSPYYVDINQNLFLEAYLHSSDPNLVLFVDTCVASPTPHNFTTVTYDIIRNGCVRDSTYATYYSPYRNVARFKFNAFQFIRNNPLVYLQCELVVCRAYDYSSRCYQDATSTTTASFTPSVPPGASLSLVNGRNRCEGRVEIYHYGGRGTVCDDSWDLNDAQVVCRQLGCGFAVSAPSSAHFGQGSGDIYLDNVHCTGSESSLFQCSHGGWGVHNCAHSEDASVVCSDATSTTTASFTPSVPPGASLSLVNGSNRCEGRVEIYHYGGRGTVCDDSWDLNDAQVVCRQLGCGFAVSAPSSAHFGQGSGDIYLDDVHCTGSESSLFQCSHGGWGVHNCAHSEDASVVCSDATSTTTASFTPSVPPGASLSLVNGSNRCEGRVEIYHYGGRGTVCDDSWDLNDAQVVCRQLGCGFAVSAPSSAHFGQGSGDIYLDDVHCTGSESSLFQCSHGGWGVHNCAHSEDASVVCSDATSTTTASFTPSVPPGASLSLVNGSNRCEGRVEIYHYGGRGTVCDDSWDLNDAQVVCRQLGCGFAVSAPSSAHFGQGSGDIYLDDVHCTGSESSLFQCSHGGWGVHNCAHSEDASVVCSDATSTTTASFTPSVPPGASLSLVNGRNRCEGRVEIYHYGGRGTVCDDSWDLNDAQVVCRQLGCGFAVSAPSSAHFGQGSGDIYLDNVHCTGSESSLFQCSHGGWGVHNCAHSEDASVVCSDATSTTTASFTPSVPPGASLSLVNGRNRCEGRVEIYHYGGRGTVCDDSWDLNDAQVVCRQLGCGFAVSAPSSAHFGQGSGDIYLDDVHCTGSESSLFQCSHGGWGVHNCAHSEDASVVCSDATSTTTASFTPSVPPGASLSLVNGRNRCEGRVEIYHYGGRGTVCDDSWDLNDAQVVCRQLGCGFAVSAPSSAHFGQGSGDIYLDNVHCTGSESSLFQCSHGGWGVHNCAHSEDASVVCSDATSTTTASFTPSVPPGASLSLVNGSNRCEGRVEIYHYGGRGTVCDDSWDLNDAQVVCRQLGCGFAVSAPSSAHFGQGSGDIYLDNVHCTGSESSLFQCSHGGWGVHNCAHSEDASVVCSDATSTTTASFTPSVPPGASLSLVNGRNRCEGRVEIYHYGGRGTVCDDSWDLNDAQVVCRQLGCGFAVSAPSSAHFGQGSGDIYLDNVHCTGSESSLFQCSHGGWGVHNCAHSEDASVVCSDATTTVPTPPSTTLALVCLPTYMRAAVDRHYLQSQGYSVSNISLSDSHCRPTITSTEVIFNIPYNGCGTRRQGNNETIIYSNVIKVPAPGYIIKRQKDLHLYINCKMLQNTWVQVMYIADDIINVSEIQYGRYDVNLTFYNSSSFLWPVHDFPYYVDLNQNLFLQASLYSSDPNLVVFVDTCVASPDPSNFRTLAYELIRSGCVKDPTYSSYSSPYSGVARFSFNAFSFVNRHPSVYLQCELVVCRYNDYSSRCYQGCVSRFKRNTGSSQGKVNVVIGPVQLRETHAQNRNVELGSDIRAKEESQSSAPAASSHVPLAVTAVVMVAAVLTVGGFLLKRKLQEPIPYQIISRAYDRLAVFNRRDLHNPNGLHNANNLNTGDNLHSRDDLHRGGNLHSSNDLCSRDDHHTINHHSRDDLPSGDDHHSINNPHSRDNLPSRDNRCSIILLPRRDVLPSGDSHHSAHGYHSRREHTRMQSSRCQDDYIELYDGPPHSSPLLGRLCSGSFPTYVSSSNMMTIRFHSDSRYTFRGFQAHYSSIPADHNTTLQCLPDYMHAVVSRDYLQSQGYSAQMVTLNDNHCEPTVTSQEVIFNIPYNGCGTMREENNDTINYSNMIKFRSSGSIIKRKKDIHLHISCKMLQKTWIQLMYVAEDTVDVHENQFGRYDVNITFYDSSSFLHQVHDFPYYIDLNQNLYLQVYLHSSDPNLVVFVEACMASPDPHDFSTLTYNILENGCGDSSYATYSFPDSHFARFTFNAFEFISRHPLVYLQCELVVCRLRDYSSRCYQGCISRSKRHTSPAEEKVNVVVGPLQLREGGAQSRNTSKGK</sequence>
<dbReference type="Pfam" id="PF00100">
    <property type="entry name" value="Zona_pellucida"/>
    <property type="match status" value="3"/>
</dbReference>
<reference evidence="25 26" key="1">
    <citation type="submission" date="2024-06" db="EMBL/GenBank/DDBJ databases">
        <title>The draft genome of Grus japonensis, version 3.</title>
        <authorList>
            <person name="Nabeshima K."/>
            <person name="Suzuki S."/>
            <person name="Onuma M."/>
        </authorList>
    </citation>
    <scope>NUCLEOTIDE SEQUENCE [LARGE SCALE GENOMIC DNA]</scope>
    <source>
        <strain evidence="25 26">451A</strain>
    </source>
</reference>
<evidence type="ECO:0000256" key="9">
    <source>
        <dbReference type="ARBA" id="ARBA00022737"/>
    </source>
</evidence>
<feature type="disulfide bond" evidence="19">
    <location>
        <begin position="1819"/>
        <end position="1829"/>
    </location>
</feature>
<name>A0ABC9X438_GRUJA</name>
<evidence type="ECO:0000256" key="13">
    <source>
        <dbReference type="ARBA" id="ARBA00023157"/>
    </source>
</evidence>
<keyword evidence="6" id="KW-1003">Cell membrane</keyword>
<dbReference type="Gene3D" id="2.60.40.3210">
    <property type="entry name" value="Zona pellucida, ZP-N domain"/>
    <property type="match status" value="3"/>
</dbReference>
<dbReference type="SMART" id="SM00241">
    <property type="entry name" value="ZP"/>
    <property type="match status" value="3"/>
</dbReference>
<feature type="domain" description="SRCR" evidence="23">
    <location>
        <begin position="1270"/>
        <end position="1370"/>
    </location>
</feature>
<feature type="domain" description="ZP" evidence="24">
    <location>
        <begin position="2396"/>
        <end position="2639"/>
    </location>
</feature>
<keyword evidence="5" id="KW-0217">Developmental protein</keyword>
<dbReference type="InterPro" id="IPR036772">
    <property type="entry name" value="SRCR-like_dom_sf"/>
</dbReference>
<protein>
    <recommendedName>
        <fullName evidence="16">Scavenger receptor cysteine-rich domain-containing protein DMBT1</fullName>
    </recommendedName>
    <alternativeName>
        <fullName evidence="17">Deleted in malignant brain tumors 1 protein</fullName>
    </alternativeName>
    <alternativeName>
        <fullName evidence="15">Hensin</fullName>
    </alternativeName>
</protein>
<keyword evidence="13 19" id="KW-1015">Disulfide bond</keyword>
<dbReference type="PROSITE" id="PS50287">
    <property type="entry name" value="SRCR_2"/>
    <property type="match status" value="9"/>
</dbReference>
<feature type="chain" id="PRO_5044820792" description="Scavenger receptor cysteine-rich domain-containing protein DMBT1" evidence="21">
    <location>
        <begin position="17"/>
        <end position="2674"/>
    </location>
</feature>
<dbReference type="FunFam" id="3.10.250.10:FF:000003">
    <property type="entry name" value="Deleted in malignant brain tumors 1"/>
    <property type="match status" value="9"/>
</dbReference>
<evidence type="ECO:0000256" key="8">
    <source>
        <dbReference type="ARBA" id="ARBA00022729"/>
    </source>
</evidence>
<evidence type="ECO:0000256" key="1">
    <source>
        <dbReference type="ARBA" id="ARBA00004236"/>
    </source>
</evidence>
<dbReference type="PRINTS" id="PR00023">
    <property type="entry name" value="ZPELLUCIDA"/>
</dbReference>
<dbReference type="SUPFAM" id="SSF49854">
    <property type="entry name" value="Spermadhesin, CUB domain"/>
    <property type="match status" value="5"/>
</dbReference>
<feature type="region of interest" description="Disordered" evidence="20">
    <location>
        <begin position="2216"/>
        <end position="2289"/>
    </location>
</feature>
<evidence type="ECO:0000256" key="17">
    <source>
        <dbReference type="ARBA" id="ARBA00047200"/>
    </source>
</evidence>
<dbReference type="InterPro" id="IPR017977">
    <property type="entry name" value="ZP_dom_CS"/>
</dbReference>
<feature type="disulfide bond" evidence="19">
    <location>
        <begin position="1655"/>
        <end position="1719"/>
    </location>
</feature>
<feature type="domain" description="SRCR" evidence="23">
    <location>
        <begin position="1630"/>
        <end position="1730"/>
    </location>
</feature>
<feature type="disulfide bond" evidence="19">
    <location>
        <begin position="1219"/>
        <end position="1229"/>
    </location>
</feature>
<dbReference type="PANTHER" id="PTHR19331">
    <property type="entry name" value="SCAVENGER RECEPTOR DOMAIN-CONTAINING"/>
    <property type="match status" value="1"/>
</dbReference>
<dbReference type="InterPro" id="IPR001190">
    <property type="entry name" value="SRCR"/>
</dbReference>
<evidence type="ECO:0000256" key="11">
    <source>
        <dbReference type="ARBA" id="ARBA00022927"/>
    </source>
</evidence>
<evidence type="ECO:0000256" key="2">
    <source>
        <dbReference type="ARBA" id="ARBA00004613"/>
    </source>
</evidence>
<feature type="domain" description="ZP" evidence="24">
    <location>
        <begin position="531"/>
        <end position="775"/>
    </location>
</feature>
<dbReference type="GO" id="GO:0005886">
    <property type="term" value="C:plasma membrane"/>
    <property type="evidence" value="ECO:0007669"/>
    <property type="project" value="UniProtKB-SubCell"/>
</dbReference>
<dbReference type="GO" id="GO:0015031">
    <property type="term" value="P:protein transport"/>
    <property type="evidence" value="ECO:0007669"/>
    <property type="project" value="UniProtKB-KW"/>
</dbReference>
<keyword evidence="4" id="KW-0813">Transport</keyword>
<feature type="disulfide bond" evidence="19">
    <location>
        <begin position="828"/>
        <end position="889"/>
    </location>
</feature>
<comment type="caution">
    <text evidence="25">The sequence shown here is derived from an EMBL/GenBank/DDBJ whole genome shotgun (WGS) entry which is preliminary data.</text>
</comment>
<feature type="compositionally biased region" description="Low complexity" evidence="20">
    <location>
        <begin position="2216"/>
        <end position="2227"/>
    </location>
</feature>
<dbReference type="FunFam" id="2.60.120.290:FF:000013">
    <property type="entry name" value="Membrane frizzled-related protein"/>
    <property type="match status" value="4"/>
</dbReference>
<dbReference type="PANTHER" id="PTHR19331:SF22">
    <property type="entry name" value="DELETED IN MALIGNANT BRAIN TUMORS 1 PROTEIN"/>
    <property type="match status" value="1"/>
</dbReference>
<dbReference type="InterPro" id="IPR048290">
    <property type="entry name" value="ZP_chr"/>
</dbReference>
<keyword evidence="26" id="KW-1185">Reference proteome</keyword>
<feature type="domain" description="SRCR" evidence="23">
    <location>
        <begin position="1030"/>
        <end position="1130"/>
    </location>
</feature>
<evidence type="ECO:0000256" key="18">
    <source>
        <dbReference type="PROSITE-ProRule" id="PRU00059"/>
    </source>
</evidence>
<feature type="domain" description="SRCR" evidence="23">
    <location>
        <begin position="1390"/>
        <end position="1490"/>
    </location>
</feature>
<keyword evidence="8 21" id="KW-0732">Signal</keyword>
<dbReference type="CDD" id="cd00041">
    <property type="entry name" value="CUB"/>
    <property type="match status" value="5"/>
</dbReference>
<dbReference type="InterPro" id="IPR001507">
    <property type="entry name" value="ZP_dom"/>
</dbReference>
<feature type="disulfide bond" evidence="19">
    <location>
        <begin position="859"/>
        <end position="869"/>
    </location>
</feature>
<feature type="domain" description="CUB" evidence="22">
    <location>
        <begin position="149"/>
        <end position="260"/>
    </location>
</feature>
<evidence type="ECO:0000313" key="25">
    <source>
        <dbReference type="EMBL" id="GAB0191955.1"/>
    </source>
</evidence>